<reference evidence="1 2" key="1">
    <citation type="submission" date="2015-04" db="EMBL/GenBank/DDBJ databases">
        <title>Lasius niger genome sequencing.</title>
        <authorList>
            <person name="Konorov E.A."/>
            <person name="Nikitin M.A."/>
            <person name="Kirill M.V."/>
            <person name="Chang P."/>
        </authorList>
    </citation>
    <scope>NUCLEOTIDE SEQUENCE [LARGE SCALE GENOMIC DNA]</scope>
    <source>
        <tissue evidence="1">Whole</tissue>
    </source>
</reference>
<feature type="non-terminal residue" evidence="1">
    <location>
        <position position="1"/>
    </location>
</feature>
<keyword evidence="2" id="KW-1185">Reference proteome</keyword>
<gene>
    <name evidence="1" type="ORF">RF55_18340</name>
</gene>
<name>A0A0J7K1E2_LASNI</name>
<dbReference type="EMBL" id="LBMM01017291">
    <property type="protein sequence ID" value="KMQ84132.1"/>
    <property type="molecule type" value="Genomic_DNA"/>
</dbReference>
<proteinExistence type="predicted"/>
<organism evidence="1 2">
    <name type="scientific">Lasius niger</name>
    <name type="common">Black garden ant</name>
    <dbReference type="NCBI Taxonomy" id="67767"/>
    <lineage>
        <taxon>Eukaryota</taxon>
        <taxon>Metazoa</taxon>
        <taxon>Ecdysozoa</taxon>
        <taxon>Arthropoda</taxon>
        <taxon>Hexapoda</taxon>
        <taxon>Insecta</taxon>
        <taxon>Pterygota</taxon>
        <taxon>Neoptera</taxon>
        <taxon>Endopterygota</taxon>
        <taxon>Hymenoptera</taxon>
        <taxon>Apocrita</taxon>
        <taxon>Aculeata</taxon>
        <taxon>Formicoidea</taxon>
        <taxon>Formicidae</taxon>
        <taxon>Formicinae</taxon>
        <taxon>Lasius</taxon>
        <taxon>Lasius</taxon>
    </lineage>
</organism>
<comment type="caution">
    <text evidence="1">The sequence shown here is derived from an EMBL/GenBank/DDBJ whole genome shotgun (WGS) entry which is preliminary data.</text>
</comment>
<protein>
    <submittedName>
        <fullName evidence="1">Uncharacterized protein</fullName>
    </submittedName>
</protein>
<dbReference type="Proteomes" id="UP000036403">
    <property type="component" value="Unassembled WGS sequence"/>
</dbReference>
<dbReference type="PaxDb" id="67767-A0A0J7K1E2"/>
<dbReference type="AlphaFoldDB" id="A0A0J7K1E2"/>
<sequence>EIPEYLQDYVKAMPIFVTVDTLAEELGYLVQEHPILLMLDGQALEIYSSIT</sequence>
<evidence type="ECO:0000313" key="1">
    <source>
        <dbReference type="EMBL" id="KMQ84132.1"/>
    </source>
</evidence>
<evidence type="ECO:0000313" key="2">
    <source>
        <dbReference type="Proteomes" id="UP000036403"/>
    </source>
</evidence>
<accession>A0A0J7K1E2</accession>